<proteinExistence type="inferred from homology"/>
<dbReference type="InterPro" id="IPR029154">
    <property type="entry name" value="HIBADH-like_NADP-bd"/>
</dbReference>
<comment type="caution">
    <text evidence="7">The sequence shown here is derived from an EMBL/GenBank/DDBJ whole genome shotgun (WGS) entry which is preliminary data.</text>
</comment>
<dbReference type="GO" id="GO:0050661">
    <property type="term" value="F:NADP binding"/>
    <property type="evidence" value="ECO:0007669"/>
    <property type="project" value="InterPro"/>
</dbReference>
<keyword evidence="3" id="KW-0520">NAD</keyword>
<dbReference type="GO" id="GO:0051287">
    <property type="term" value="F:NAD binding"/>
    <property type="evidence" value="ECO:0007669"/>
    <property type="project" value="InterPro"/>
</dbReference>
<feature type="active site" evidence="4">
    <location>
        <position position="171"/>
    </location>
</feature>
<feature type="domain" description="3-hydroxyisobutyrate dehydrogenase-like NAD-binding" evidence="6">
    <location>
        <begin position="165"/>
        <end position="283"/>
    </location>
</feature>
<evidence type="ECO:0000313" key="8">
    <source>
        <dbReference type="Proteomes" id="UP000241848"/>
    </source>
</evidence>
<dbReference type="Pfam" id="PF03446">
    <property type="entry name" value="NAD_binding_2"/>
    <property type="match status" value="1"/>
</dbReference>
<gene>
    <name evidence="7" type="ORF">C7B45_09690</name>
</gene>
<accession>A0A2T2WHN0</accession>
<sequence>MEESLGFIGLGVMGQAMALHLVKSHPVTVYNRTRERCQPLLQAGAQLADTPAEVASRSRCIFLMLKDDAAVSEVVEGSSGVFEAICPGTIVVDHSTISPASTRRLAHAAKIRNVQWLDAPVTGGDIGAREATLTIMVGGEAAAFEEVQPYLKEMGRRIVYVGAVGQGQTLKLVANLVSGINLMAASEGVRLGLKLGLSWDTMDEVMSHGTSQSYELSKIVDRMRRDNFVPGFSVENRYKDLKLALELARQVGFNADLTERAEELYREHWQAGYGQSDEASYVKRWDESE</sequence>
<dbReference type="InterPro" id="IPR015815">
    <property type="entry name" value="HIBADH-related"/>
</dbReference>
<evidence type="ECO:0000259" key="5">
    <source>
        <dbReference type="Pfam" id="PF03446"/>
    </source>
</evidence>
<comment type="similarity">
    <text evidence="1">Belongs to the HIBADH-related family.</text>
</comment>
<dbReference type="Proteomes" id="UP000241848">
    <property type="component" value="Unassembled WGS sequence"/>
</dbReference>
<dbReference type="SUPFAM" id="SSF51735">
    <property type="entry name" value="NAD(P)-binding Rossmann-fold domains"/>
    <property type="match status" value="1"/>
</dbReference>
<evidence type="ECO:0000313" key="7">
    <source>
        <dbReference type="EMBL" id="PSR21744.1"/>
    </source>
</evidence>
<dbReference type="PANTHER" id="PTHR43060:SF15">
    <property type="entry name" value="3-HYDROXYISOBUTYRATE DEHYDROGENASE-LIKE 1, MITOCHONDRIAL-RELATED"/>
    <property type="match status" value="1"/>
</dbReference>
<protein>
    <submittedName>
        <fullName evidence="7">6-phosphogluconate dehydrogenase</fullName>
    </submittedName>
</protein>
<evidence type="ECO:0000256" key="1">
    <source>
        <dbReference type="ARBA" id="ARBA00009080"/>
    </source>
</evidence>
<dbReference type="InterPro" id="IPR002204">
    <property type="entry name" value="3-OH-isobutyrate_DH-rel_CS"/>
</dbReference>
<dbReference type="InterPro" id="IPR013328">
    <property type="entry name" value="6PGD_dom2"/>
</dbReference>
<organism evidence="7 8">
    <name type="scientific">Sulfobacillus acidophilus</name>
    <dbReference type="NCBI Taxonomy" id="53633"/>
    <lineage>
        <taxon>Bacteria</taxon>
        <taxon>Bacillati</taxon>
        <taxon>Bacillota</taxon>
        <taxon>Clostridia</taxon>
        <taxon>Eubacteriales</taxon>
        <taxon>Clostridiales Family XVII. Incertae Sedis</taxon>
        <taxon>Sulfobacillus</taxon>
    </lineage>
</organism>
<dbReference type="EMBL" id="PXYV01000028">
    <property type="protein sequence ID" value="PSR21744.1"/>
    <property type="molecule type" value="Genomic_DNA"/>
</dbReference>
<dbReference type="InterPro" id="IPR008927">
    <property type="entry name" value="6-PGluconate_DH-like_C_sf"/>
</dbReference>
<dbReference type="InterPro" id="IPR006115">
    <property type="entry name" value="6PGDH_NADP-bd"/>
</dbReference>
<evidence type="ECO:0000256" key="4">
    <source>
        <dbReference type="PIRSR" id="PIRSR000103-1"/>
    </source>
</evidence>
<name>A0A2T2WHN0_9FIRM</name>
<dbReference type="PANTHER" id="PTHR43060">
    <property type="entry name" value="3-HYDROXYISOBUTYRATE DEHYDROGENASE-LIKE 1, MITOCHONDRIAL-RELATED"/>
    <property type="match status" value="1"/>
</dbReference>
<dbReference type="Gene3D" id="1.10.1040.10">
    <property type="entry name" value="N-(1-d-carboxylethyl)-l-norvaline Dehydrogenase, domain 2"/>
    <property type="match status" value="1"/>
</dbReference>
<dbReference type="AlphaFoldDB" id="A0A2T2WHN0"/>
<dbReference type="PIRSF" id="PIRSF000103">
    <property type="entry name" value="HIBADH"/>
    <property type="match status" value="1"/>
</dbReference>
<dbReference type="SUPFAM" id="SSF48179">
    <property type="entry name" value="6-phosphogluconate dehydrogenase C-terminal domain-like"/>
    <property type="match status" value="1"/>
</dbReference>
<evidence type="ECO:0000259" key="6">
    <source>
        <dbReference type="Pfam" id="PF14833"/>
    </source>
</evidence>
<dbReference type="GO" id="GO:0016054">
    <property type="term" value="P:organic acid catabolic process"/>
    <property type="evidence" value="ECO:0007669"/>
    <property type="project" value="UniProtKB-ARBA"/>
</dbReference>
<evidence type="ECO:0000256" key="2">
    <source>
        <dbReference type="ARBA" id="ARBA00023002"/>
    </source>
</evidence>
<keyword evidence="2" id="KW-0560">Oxidoreductase</keyword>
<evidence type="ECO:0000256" key="3">
    <source>
        <dbReference type="ARBA" id="ARBA00023027"/>
    </source>
</evidence>
<dbReference type="Pfam" id="PF14833">
    <property type="entry name" value="NAD_binding_11"/>
    <property type="match status" value="1"/>
</dbReference>
<dbReference type="InterPro" id="IPR036291">
    <property type="entry name" value="NAD(P)-bd_dom_sf"/>
</dbReference>
<dbReference type="GO" id="GO:0016491">
    <property type="term" value="F:oxidoreductase activity"/>
    <property type="evidence" value="ECO:0007669"/>
    <property type="project" value="UniProtKB-KW"/>
</dbReference>
<reference evidence="7 8" key="1">
    <citation type="journal article" date="2014" name="BMC Genomics">
        <title>Comparison of environmental and isolate Sulfobacillus genomes reveals diverse carbon, sulfur, nitrogen, and hydrogen metabolisms.</title>
        <authorList>
            <person name="Justice N.B."/>
            <person name="Norman A."/>
            <person name="Brown C.T."/>
            <person name="Singh A."/>
            <person name="Thomas B.C."/>
            <person name="Banfield J.F."/>
        </authorList>
    </citation>
    <scope>NUCLEOTIDE SEQUENCE [LARGE SCALE GENOMIC DNA]</scope>
    <source>
        <strain evidence="7">AMDSBA3</strain>
    </source>
</reference>
<dbReference type="PROSITE" id="PS00895">
    <property type="entry name" value="3_HYDROXYISOBUT_DH"/>
    <property type="match status" value="1"/>
</dbReference>
<feature type="domain" description="6-phosphogluconate dehydrogenase NADP-binding" evidence="5">
    <location>
        <begin position="5"/>
        <end position="162"/>
    </location>
</feature>
<dbReference type="Gene3D" id="3.40.50.720">
    <property type="entry name" value="NAD(P)-binding Rossmann-like Domain"/>
    <property type="match status" value="1"/>
</dbReference>